<dbReference type="EMBL" id="MCFC01000076">
    <property type="protein sequence ID" value="ORY23675.1"/>
    <property type="molecule type" value="Genomic_DNA"/>
</dbReference>
<sequence>MAKLACSLSNEHWSSTTFLYTSDLTQLQLTFSAVLLLRIIRLTRTWFDQQFIDEAIGEVQASASLLSELKGKYYSDNVKAAITSFQTWLSSRTPSGANSALPVGVENDRQLQDDYFFDLNAMGGLEMGWESFLDQQSIGELQL</sequence>
<dbReference type="InParanoid" id="A0A1Y2ANZ4"/>
<proteinExistence type="predicted"/>
<dbReference type="AlphaFoldDB" id="A0A1Y2ANZ4"/>
<organism evidence="1 2">
    <name type="scientific">Naematelia encephala</name>
    <dbReference type="NCBI Taxonomy" id="71784"/>
    <lineage>
        <taxon>Eukaryota</taxon>
        <taxon>Fungi</taxon>
        <taxon>Dikarya</taxon>
        <taxon>Basidiomycota</taxon>
        <taxon>Agaricomycotina</taxon>
        <taxon>Tremellomycetes</taxon>
        <taxon>Tremellales</taxon>
        <taxon>Naemateliaceae</taxon>
        <taxon>Naematelia</taxon>
    </lineage>
</organism>
<protein>
    <submittedName>
        <fullName evidence="1">Uncharacterized protein</fullName>
    </submittedName>
</protein>
<dbReference type="Proteomes" id="UP000193986">
    <property type="component" value="Unassembled WGS sequence"/>
</dbReference>
<evidence type="ECO:0000313" key="2">
    <source>
        <dbReference type="Proteomes" id="UP000193986"/>
    </source>
</evidence>
<comment type="caution">
    <text evidence="1">The sequence shown here is derived from an EMBL/GenBank/DDBJ whole genome shotgun (WGS) entry which is preliminary data.</text>
</comment>
<gene>
    <name evidence="1" type="ORF">BCR39DRAFT_343189</name>
</gene>
<name>A0A1Y2ANZ4_9TREE</name>
<keyword evidence="2" id="KW-1185">Reference proteome</keyword>
<evidence type="ECO:0000313" key="1">
    <source>
        <dbReference type="EMBL" id="ORY23675.1"/>
    </source>
</evidence>
<reference evidence="1 2" key="1">
    <citation type="submission" date="2016-07" db="EMBL/GenBank/DDBJ databases">
        <title>Pervasive Adenine N6-methylation of Active Genes in Fungi.</title>
        <authorList>
            <consortium name="DOE Joint Genome Institute"/>
            <person name="Mondo S.J."/>
            <person name="Dannebaum R.O."/>
            <person name="Kuo R.C."/>
            <person name="Labutti K."/>
            <person name="Haridas S."/>
            <person name="Kuo A."/>
            <person name="Salamov A."/>
            <person name="Ahrendt S.R."/>
            <person name="Lipzen A."/>
            <person name="Sullivan W."/>
            <person name="Andreopoulos W.B."/>
            <person name="Clum A."/>
            <person name="Lindquist E."/>
            <person name="Daum C."/>
            <person name="Ramamoorthy G.K."/>
            <person name="Gryganskyi A."/>
            <person name="Culley D."/>
            <person name="Magnuson J.K."/>
            <person name="James T.Y."/>
            <person name="O'Malley M.A."/>
            <person name="Stajich J.E."/>
            <person name="Spatafora J.W."/>
            <person name="Visel A."/>
            <person name="Grigoriev I.V."/>
        </authorList>
    </citation>
    <scope>NUCLEOTIDE SEQUENCE [LARGE SCALE GENOMIC DNA]</scope>
    <source>
        <strain evidence="1 2">68-887.2</strain>
    </source>
</reference>
<accession>A0A1Y2ANZ4</accession>